<evidence type="ECO:0000313" key="2">
    <source>
        <dbReference type="EMBL" id="AGA27937.1"/>
    </source>
</evidence>
<dbReference type="AlphaFoldDB" id="L0DFB1"/>
<accession>L0DFB1</accession>
<dbReference type="Proteomes" id="UP000010798">
    <property type="component" value="Chromosome"/>
</dbReference>
<protein>
    <submittedName>
        <fullName evidence="2">Uncharacterized protein</fullName>
    </submittedName>
</protein>
<keyword evidence="3" id="KW-1185">Reference proteome</keyword>
<gene>
    <name evidence="2" type="ordered locus">Sinac_3693</name>
</gene>
<dbReference type="HOGENOM" id="CLU_2411588_0_0_0"/>
<evidence type="ECO:0000256" key="1">
    <source>
        <dbReference type="SAM" id="MobiDB-lite"/>
    </source>
</evidence>
<evidence type="ECO:0000313" key="3">
    <source>
        <dbReference type="Proteomes" id="UP000010798"/>
    </source>
</evidence>
<sequence>MKTGTAIENHACEAPTHPIRATAICDGACPKSRRKQPAQFKCRPEKRRTHTKLSGKATQARVGNRLQHAPGATQNRPGPQRNQAVLNLQNSP</sequence>
<proteinExistence type="predicted"/>
<feature type="region of interest" description="Disordered" evidence="1">
    <location>
        <begin position="33"/>
        <end position="92"/>
    </location>
</feature>
<dbReference type="KEGG" id="saci:Sinac_3693"/>
<dbReference type="EMBL" id="CP003364">
    <property type="protein sequence ID" value="AGA27937.1"/>
    <property type="molecule type" value="Genomic_DNA"/>
</dbReference>
<name>L0DFB1_SINAD</name>
<reference evidence="2 3" key="1">
    <citation type="submission" date="2012-02" db="EMBL/GenBank/DDBJ databases">
        <title>Complete sequence of chromosome of Singulisphaera acidiphila DSM 18658.</title>
        <authorList>
            <consortium name="US DOE Joint Genome Institute (JGI-PGF)"/>
            <person name="Lucas S."/>
            <person name="Copeland A."/>
            <person name="Lapidus A."/>
            <person name="Glavina del Rio T."/>
            <person name="Dalin E."/>
            <person name="Tice H."/>
            <person name="Bruce D."/>
            <person name="Goodwin L."/>
            <person name="Pitluck S."/>
            <person name="Peters L."/>
            <person name="Ovchinnikova G."/>
            <person name="Chertkov O."/>
            <person name="Kyrpides N."/>
            <person name="Mavromatis K."/>
            <person name="Ivanova N."/>
            <person name="Brettin T."/>
            <person name="Detter J.C."/>
            <person name="Han C."/>
            <person name="Larimer F."/>
            <person name="Land M."/>
            <person name="Hauser L."/>
            <person name="Markowitz V."/>
            <person name="Cheng J.-F."/>
            <person name="Hugenholtz P."/>
            <person name="Woyke T."/>
            <person name="Wu D."/>
            <person name="Tindall B."/>
            <person name="Pomrenke H."/>
            <person name="Brambilla E."/>
            <person name="Klenk H.-P."/>
            <person name="Eisen J.A."/>
        </authorList>
    </citation>
    <scope>NUCLEOTIDE SEQUENCE [LARGE SCALE GENOMIC DNA]</scope>
    <source>
        <strain evidence="3">ATCC BAA-1392 / DSM 18658 / VKM B-2454 / MOB10</strain>
    </source>
</reference>
<organism evidence="2 3">
    <name type="scientific">Singulisphaera acidiphila (strain ATCC BAA-1392 / DSM 18658 / VKM B-2454 / MOB10)</name>
    <dbReference type="NCBI Taxonomy" id="886293"/>
    <lineage>
        <taxon>Bacteria</taxon>
        <taxon>Pseudomonadati</taxon>
        <taxon>Planctomycetota</taxon>
        <taxon>Planctomycetia</taxon>
        <taxon>Isosphaerales</taxon>
        <taxon>Isosphaeraceae</taxon>
        <taxon>Singulisphaera</taxon>
    </lineage>
</organism>
<feature type="compositionally biased region" description="Polar residues" evidence="1">
    <location>
        <begin position="72"/>
        <end position="92"/>
    </location>
</feature>
<feature type="compositionally biased region" description="Basic residues" evidence="1">
    <location>
        <begin position="44"/>
        <end position="53"/>
    </location>
</feature>
<dbReference type="STRING" id="886293.Sinac_3693"/>